<sequence length="94" mass="10291">MILQNLRRPAMYAVLGAAGAIFQYSDVISEDPFVVFPQVIFPTTALKRLALMGLALIAAAVAIDIFLEDKKQGMCYGPFGSFVCLDSLDYALFH</sequence>
<dbReference type="Proteomes" id="UP001234297">
    <property type="component" value="Chromosome 6"/>
</dbReference>
<name>A0ACC2L1V3_PERAE</name>
<proteinExistence type="predicted"/>
<protein>
    <submittedName>
        <fullName evidence="1">Uncharacterized protein</fullName>
    </submittedName>
</protein>
<gene>
    <name evidence="1" type="ORF">MRB53_020683</name>
</gene>
<dbReference type="EMBL" id="CM056814">
    <property type="protein sequence ID" value="KAJ8627376.1"/>
    <property type="molecule type" value="Genomic_DNA"/>
</dbReference>
<accession>A0ACC2L1V3</accession>
<reference evidence="1 2" key="1">
    <citation type="journal article" date="2022" name="Hortic Res">
        <title>A haplotype resolved chromosomal level avocado genome allows analysis of novel avocado genes.</title>
        <authorList>
            <person name="Nath O."/>
            <person name="Fletcher S.J."/>
            <person name="Hayward A."/>
            <person name="Shaw L.M."/>
            <person name="Masouleh A.K."/>
            <person name="Furtado A."/>
            <person name="Henry R.J."/>
            <person name="Mitter N."/>
        </authorList>
    </citation>
    <scope>NUCLEOTIDE SEQUENCE [LARGE SCALE GENOMIC DNA]</scope>
    <source>
        <strain evidence="2">cv. Hass</strain>
    </source>
</reference>
<comment type="caution">
    <text evidence="1">The sequence shown here is derived from an EMBL/GenBank/DDBJ whole genome shotgun (WGS) entry which is preliminary data.</text>
</comment>
<organism evidence="1 2">
    <name type="scientific">Persea americana</name>
    <name type="common">Avocado</name>
    <dbReference type="NCBI Taxonomy" id="3435"/>
    <lineage>
        <taxon>Eukaryota</taxon>
        <taxon>Viridiplantae</taxon>
        <taxon>Streptophyta</taxon>
        <taxon>Embryophyta</taxon>
        <taxon>Tracheophyta</taxon>
        <taxon>Spermatophyta</taxon>
        <taxon>Magnoliopsida</taxon>
        <taxon>Magnoliidae</taxon>
        <taxon>Laurales</taxon>
        <taxon>Lauraceae</taxon>
        <taxon>Persea</taxon>
    </lineage>
</organism>
<evidence type="ECO:0000313" key="2">
    <source>
        <dbReference type="Proteomes" id="UP001234297"/>
    </source>
</evidence>
<evidence type="ECO:0000313" key="1">
    <source>
        <dbReference type="EMBL" id="KAJ8627376.1"/>
    </source>
</evidence>
<keyword evidence="2" id="KW-1185">Reference proteome</keyword>